<evidence type="ECO:0000313" key="2">
    <source>
        <dbReference type="EMBL" id="MFD1062671.1"/>
    </source>
</evidence>
<dbReference type="EMBL" id="JBHTJL010000009">
    <property type="protein sequence ID" value="MFD1062671.1"/>
    <property type="molecule type" value="Genomic_DNA"/>
</dbReference>
<comment type="caution">
    <text evidence="2">The sequence shown here is derived from an EMBL/GenBank/DDBJ whole genome shotgun (WGS) entry which is preliminary data.</text>
</comment>
<keyword evidence="3" id="KW-1185">Reference proteome</keyword>
<gene>
    <name evidence="2" type="ORF">ACFQ1Q_05385</name>
</gene>
<proteinExistence type="predicted"/>
<name>A0ABW3N5D1_9FLAO</name>
<sequence>METYFIIGAISSGVIGLCQVLSLGRFLRLWLHKKLHPNATLKEIESFEKNTKTKTIINLSNKK</sequence>
<dbReference type="RefSeq" id="WP_386128747.1">
    <property type="nucleotide sequence ID" value="NZ_JBHTJL010000009.1"/>
</dbReference>
<dbReference type="Proteomes" id="UP001597013">
    <property type="component" value="Unassembled WGS sequence"/>
</dbReference>
<accession>A0ABW3N5D1</accession>
<keyword evidence="1" id="KW-0472">Membrane</keyword>
<evidence type="ECO:0000256" key="1">
    <source>
        <dbReference type="SAM" id="Phobius"/>
    </source>
</evidence>
<evidence type="ECO:0000313" key="3">
    <source>
        <dbReference type="Proteomes" id="UP001597013"/>
    </source>
</evidence>
<organism evidence="2 3">
    <name type="scientific">Winogradskyella litorisediminis</name>
    <dbReference type="NCBI Taxonomy" id="1156618"/>
    <lineage>
        <taxon>Bacteria</taxon>
        <taxon>Pseudomonadati</taxon>
        <taxon>Bacteroidota</taxon>
        <taxon>Flavobacteriia</taxon>
        <taxon>Flavobacteriales</taxon>
        <taxon>Flavobacteriaceae</taxon>
        <taxon>Winogradskyella</taxon>
    </lineage>
</organism>
<protein>
    <submittedName>
        <fullName evidence="2">Uncharacterized protein</fullName>
    </submittedName>
</protein>
<keyword evidence="1" id="KW-1133">Transmembrane helix</keyword>
<reference evidence="3" key="1">
    <citation type="journal article" date="2019" name="Int. J. Syst. Evol. Microbiol.">
        <title>The Global Catalogue of Microorganisms (GCM) 10K type strain sequencing project: providing services to taxonomists for standard genome sequencing and annotation.</title>
        <authorList>
            <consortium name="The Broad Institute Genomics Platform"/>
            <consortium name="The Broad Institute Genome Sequencing Center for Infectious Disease"/>
            <person name="Wu L."/>
            <person name="Ma J."/>
        </authorList>
    </citation>
    <scope>NUCLEOTIDE SEQUENCE [LARGE SCALE GENOMIC DNA]</scope>
    <source>
        <strain evidence="3">CCUG 62215</strain>
    </source>
</reference>
<keyword evidence="1" id="KW-0812">Transmembrane</keyword>
<feature type="transmembrane region" description="Helical" evidence="1">
    <location>
        <begin position="6"/>
        <end position="27"/>
    </location>
</feature>